<name>A0A9P4UF66_9PLEO</name>
<accession>A0A9P4UF66</accession>
<dbReference type="EMBL" id="MU001494">
    <property type="protein sequence ID" value="KAF2449674.1"/>
    <property type="molecule type" value="Genomic_DNA"/>
</dbReference>
<proteinExistence type="predicted"/>
<sequence length="138" mass="15325">MCPISLVPGSHAGLRRGFEWTCPVLVLLPKSQLPLLAQCILTGIVMAHSGTTQRHGRGPGRFFVPMHPRARIRPNLHYHSLNPSSVESLFCCQTECSFAGFWNRERTQWTSRRTSQCSGTMDPCQADIQVALCCCAPL</sequence>
<dbReference type="Proteomes" id="UP000799764">
    <property type="component" value="Unassembled WGS sequence"/>
</dbReference>
<dbReference type="AlphaFoldDB" id="A0A9P4UF66"/>
<keyword evidence="2" id="KW-1185">Reference proteome</keyword>
<comment type="caution">
    <text evidence="1">The sequence shown here is derived from an EMBL/GenBank/DDBJ whole genome shotgun (WGS) entry which is preliminary data.</text>
</comment>
<evidence type="ECO:0000313" key="2">
    <source>
        <dbReference type="Proteomes" id="UP000799764"/>
    </source>
</evidence>
<organism evidence="1 2">
    <name type="scientific">Karstenula rhodostoma CBS 690.94</name>
    <dbReference type="NCBI Taxonomy" id="1392251"/>
    <lineage>
        <taxon>Eukaryota</taxon>
        <taxon>Fungi</taxon>
        <taxon>Dikarya</taxon>
        <taxon>Ascomycota</taxon>
        <taxon>Pezizomycotina</taxon>
        <taxon>Dothideomycetes</taxon>
        <taxon>Pleosporomycetidae</taxon>
        <taxon>Pleosporales</taxon>
        <taxon>Massarineae</taxon>
        <taxon>Didymosphaeriaceae</taxon>
        <taxon>Karstenula</taxon>
    </lineage>
</organism>
<evidence type="ECO:0000313" key="1">
    <source>
        <dbReference type="EMBL" id="KAF2449674.1"/>
    </source>
</evidence>
<gene>
    <name evidence="1" type="ORF">P171DRAFT_197555</name>
</gene>
<reference evidence="1" key="1">
    <citation type="journal article" date="2020" name="Stud. Mycol.">
        <title>101 Dothideomycetes genomes: a test case for predicting lifestyles and emergence of pathogens.</title>
        <authorList>
            <person name="Haridas S."/>
            <person name="Albert R."/>
            <person name="Binder M."/>
            <person name="Bloem J."/>
            <person name="Labutti K."/>
            <person name="Salamov A."/>
            <person name="Andreopoulos B."/>
            <person name="Baker S."/>
            <person name="Barry K."/>
            <person name="Bills G."/>
            <person name="Bluhm B."/>
            <person name="Cannon C."/>
            <person name="Castanera R."/>
            <person name="Culley D."/>
            <person name="Daum C."/>
            <person name="Ezra D."/>
            <person name="Gonzalez J."/>
            <person name="Henrissat B."/>
            <person name="Kuo A."/>
            <person name="Liang C."/>
            <person name="Lipzen A."/>
            <person name="Lutzoni F."/>
            <person name="Magnuson J."/>
            <person name="Mondo S."/>
            <person name="Nolan M."/>
            <person name="Ohm R."/>
            <person name="Pangilinan J."/>
            <person name="Park H.-J."/>
            <person name="Ramirez L."/>
            <person name="Alfaro M."/>
            <person name="Sun H."/>
            <person name="Tritt A."/>
            <person name="Yoshinaga Y."/>
            <person name="Zwiers L.-H."/>
            <person name="Turgeon B."/>
            <person name="Goodwin S."/>
            <person name="Spatafora J."/>
            <person name="Crous P."/>
            <person name="Grigoriev I."/>
        </authorList>
    </citation>
    <scope>NUCLEOTIDE SEQUENCE</scope>
    <source>
        <strain evidence="1">CBS 690.94</strain>
    </source>
</reference>
<protein>
    <submittedName>
        <fullName evidence="1">Uncharacterized protein</fullName>
    </submittedName>
</protein>